<dbReference type="HOGENOM" id="CLU_1884833_0_0_9"/>
<proteinExistence type="predicted"/>
<comment type="caution">
    <text evidence="2">The sequence shown here is derived from an EMBL/GenBank/DDBJ whole genome shotgun (WGS) entry which is preliminary data.</text>
</comment>
<gene>
    <name evidence="2" type="ORF">ThesuDRAFT_00989</name>
</gene>
<dbReference type="AlphaFoldDB" id="K6QEH5"/>
<feature type="chain" id="PRO_5038717751" evidence="1">
    <location>
        <begin position="26"/>
        <end position="135"/>
    </location>
</feature>
<dbReference type="Proteomes" id="UP000005710">
    <property type="component" value="Unassembled WGS sequence"/>
</dbReference>
<keyword evidence="1" id="KW-0732">Signal</keyword>
<name>K6QEH5_9FIRM</name>
<accession>K6QEH5</accession>
<dbReference type="STRING" id="867903.ThesuDRAFT_00989"/>
<keyword evidence="3" id="KW-1185">Reference proteome</keyword>
<protein>
    <submittedName>
        <fullName evidence="2">Uncharacterized protein</fullName>
    </submittedName>
</protein>
<reference evidence="2" key="2">
    <citation type="submission" date="2012-10" db="EMBL/GenBank/DDBJ databases">
        <title>Improved high-quality draft of Thermaerobacter subterraneus C21, DSM 13965.</title>
        <authorList>
            <consortium name="DOE Joint Genome Institute"/>
            <person name="Eisen J."/>
            <person name="Huntemann M."/>
            <person name="Wei C.-L."/>
            <person name="Han J."/>
            <person name="Detter J.C."/>
            <person name="Han C."/>
            <person name="Tapia R."/>
            <person name="Chen A."/>
            <person name="Kyrpides N."/>
            <person name="Mavromatis K."/>
            <person name="Markowitz V."/>
            <person name="Szeto E."/>
            <person name="Ivanova N."/>
            <person name="Mikhailova N."/>
            <person name="Ovchinnikova G."/>
            <person name="Pagani I."/>
            <person name="Pati A."/>
            <person name="Goodwin L."/>
            <person name="Nordberg H.P."/>
            <person name="Cantor M.N."/>
            <person name="Hua S.X."/>
            <person name="Woyke T."/>
            <person name="Eisen J."/>
            <person name="Klenk H.-P."/>
        </authorList>
    </citation>
    <scope>NUCLEOTIDE SEQUENCE [LARGE SCALE GENOMIC DNA]</scope>
    <source>
        <strain evidence="2">DSM 13965</strain>
    </source>
</reference>
<evidence type="ECO:0000256" key="1">
    <source>
        <dbReference type="SAM" id="SignalP"/>
    </source>
</evidence>
<dbReference type="EMBL" id="AENY02000002">
    <property type="protein sequence ID" value="EKP95246.1"/>
    <property type="molecule type" value="Genomic_DNA"/>
</dbReference>
<organism evidence="2 3">
    <name type="scientific">Thermaerobacter subterraneus DSM 13965</name>
    <dbReference type="NCBI Taxonomy" id="867903"/>
    <lineage>
        <taxon>Bacteria</taxon>
        <taxon>Bacillati</taxon>
        <taxon>Bacillota</taxon>
        <taxon>Clostridia</taxon>
        <taxon>Eubacteriales</taxon>
        <taxon>Clostridiales Family XVII. Incertae Sedis</taxon>
        <taxon>Thermaerobacter</taxon>
    </lineage>
</organism>
<sequence length="135" mass="15266">MVVGWRKWCHISLVMVAFLLFTGCASEPSTTITMVVRRLPDSDIVDMTKGELPPLADAVVAVRELGLEKVTDANGQVMFVLPLGRTPGYARDEAVYTFDVWVPTPPFHTVVRRRITPDEPRFEIHYNPKRNVTIQ</sequence>
<dbReference type="RefSeq" id="WP_006903257.1">
    <property type="nucleotide sequence ID" value="NZ_JH976535.1"/>
</dbReference>
<dbReference type="PROSITE" id="PS51257">
    <property type="entry name" value="PROKAR_LIPOPROTEIN"/>
    <property type="match status" value="1"/>
</dbReference>
<reference evidence="2" key="1">
    <citation type="submission" date="2010-10" db="EMBL/GenBank/DDBJ databases">
        <authorList>
            <consortium name="US DOE Joint Genome Institute (JGI-PGF)"/>
            <person name="Lucas S."/>
            <person name="Copeland A."/>
            <person name="Lapidus A."/>
            <person name="Bruce D."/>
            <person name="Goodwin L."/>
            <person name="Pitluck S."/>
            <person name="Kyrpides N."/>
            <person name="Mavromatis K."/>
            <person name="Detter J.C."/>
            <person name="Han C."/>
            <person name="Land M."/>
            <person name="Hauser L."/>
            <person name="Markowitz V."/>
            <person name="Cheng J.-F."/>
            <person name="Hugenholtz P."/>
            <person name="Woyke T."/>
            <person name="Wu D."/>
            <person name="Pukall R."/>
            <person name="Wahrenburg C."/>
            <person name="Brambilla E."/>
            <person name="Klenk H.-P."/>
            <person name="Eisen J.A."/>
        </authorList>
    </citation>
    <scope>NUCLEOTIDE SEQUENCE [LARGE SCALE GENOMIC DNA]</scope>
    <source>
        <strain evidence="2">DSM 13965</strain>
    </source>
</reference>
<feature type="signal peptide" evidence="1">
    <location>
        <begin position="1"/>
        <end position="25"/>
    </location>
</feature>
<evidence type="ECO:0000313" key="3">
    <source>
        <dbReference type="Proteomes" id="UP000005710"/>
    </source>
</evidence>
<evidence type="ECO:0000313" key="2">
    <source>
        <dbReference type="EMBL" id="EKP95246.1"/>
    </source>
</evidence>